<protein>
    <submittedName>
        <fullName evidence="1">Lipase family protein</fullName>
    </submittedName>
</protein>
<dbReference type="PANTHER" id="PTHR34853:SF1">
    <property type="entry name" value="LIPASE 5"/>
    <property type="match status" value="1"/>
</dbReference>
<dbReference type="EMBL" id="JBHTEY010000004">
    <property type="protein sequence ID" value="MFC7614913.1"/>
    <property type="molecule type" value="Genomic_DNA"/>
</dbReference>
<dbReference type="Pfam" id="PF03583">
    <property type="entry name" value="LIP"/>
    <property type="match status" value="1"/>
</dbReference>
<comment type="caution">
    <text evidence="1">The sequence shown here is derived from an EMBL/GenBank/DDBJ whole genome shotgun (WGS) entry which is preliminary data.</text>
</comment>
<dbReference type="SUPFAM" id="SSF53474">
    <property type="entry name" value="alpha/beta-Hydrolases"/>
    <property type="match status" value="1"/>
</dbReference>
<evidence type="ECO:0000313" key="1">
    <source>
        <dbReference type="EMBL" id="MFC7614913.1"/>
    </source>
</evidence>
<gene>
    <name evidence="1" type="ORF">ACFQV2_16720</name>
</gene>
<keyword evidence="2" id="KW-1185">Reference proteome</keyword>
<dbReference type="PANTHER" id="PTHR34853">
    <property type="match status" value="1"/>
</dbReference>
<dbReference type="InterPro" id="IPR005152">
    <property type="entry name" value="Lipase_secreted"/>
</dbReference>
<proteinExistence type="predicted"/>
<evidence type="ECO:0000313" key="2">
    <source>
        <dbReference type="Proteomes" id="UP001596512"/>
    </source>
</evidence>
<dbReference type="Gene3D" id="3.40.50.1820">
    <property type="entry name" value="alpha/beta hydrolase"/>
    <property type="match status" value="1"/>
</dbReference>
<accession>A0ABW2TQT1</accession>
<dbReference type="InterPro" id="IPR029058">
    <property type="entry name" value="AB_hydrolase_fold"/>
</dbReference>
<name>A0ABW2TQT1_9PSEU</name>
<organism evidence="1 2">
    <name type="scientific">Actinokineospora soli</name>
    <dbReference type="NCBI Taxonomy" id="1048753"/>
    <lineage>
        <taxon>Bacteria</taxon>
        <taxon>Bacillati</taxon>
        <taxon>Actinomycetota</taxon>
        <taxon>Actinomycetes</taxon>
        <taxon>Pseudonocardiales</taxon>
        <taxon>Pseudonocardiaceae</taxon>
        <taxon>Actinokineospora</taxon>
    </lineage>
</organism>
<sequence length="78" mass="8367">MGSTAPTAPVYIYHSLFDELIPYTVAETVRKQWCAKGAKVTFHTDVLSEHNVLAVTGAPSAVGYLAARFRGVPVPSTC</sequence>
<dbReference type="Proteomes" id="UP001596512">
    <property type="component" value="Unassembled WGS sequence"/>
</dbReference>
<reference evidence="2" key="1">
    <citation type="journal article" date="2019" name="Int. J. Syst. Evol. Microbiol.">
        <title>The Global Catalogue of Microorganisms (GCM) 10K type strain sequencing project: providing services to taxonomists for standard genome sequencing and annotation.</title>
        <authorList>
            <consortium name="The Broad Institute Genomics Platform"/>
            <consortium name="The Broad Institute Genome Sequencing Center for Infectious Disease"/>
            <person name="Wu L."/>
            <person name="Ma J."/>
        </authorList>
    </citation>
    <scope>NUCLEOTIDE SEQUENCE [LARGE SCALE GENOMIC DNA]</scope>
    <source>
        <strain evidence="2">JCM 17695</strain>
    </source>
</reference>